<dbReference type="InterPro" id="IPR051191">
    <property type="entry name" value="DCAF12"/>
</dbReference>
<reference evidence="4" key="1">
    <citation type="submission" date="2025-08" db="UniProtKB">
        <authorList>
            <consortium name="RefSeq"/>
        </authorList>
    </citation>
    <scope>IDENTIFICATION</scope>
    <source>
        <tissue evidence="4">Gonads</tissue>
    </source>
</reference>
<keyword evidence="1" id="KW-0677">Repeat</keyword>
<dbReference type="GeneID" id="106157978"/>
<dbReference type="Proteomes" id="UP000085678">
    <property type="component" value="Unplaced"/>
</dbReference>
<feature type="compositionally biased region" description="Basic and acidic residues" evidence="2">
    <location>
        <begin position="177"/>
        <end position="187"/>
    </location>
</feature>
<dbReference type="AlphaFoldDB" id="A0A1S3HUN4"/>
<dbReference type="OrthoDB" id="2325716at2759"/>
<dbReference type="InterPro" id="IPR011990">
    <property type="entry name" value="TPR-like_helical_dom_sf"/>
</dbReference>
<feature type="region of interest" description="Disordered" evidence="2">
    <location>
        <begin position="170"/>
        <end position="191"/>
    </location>
</feature>
<evidence type="ECO:0000256" key="1">
    <source>
        <dbReference type="ARBA" id="ARBA00022737"/>
    </source>
</evidence>
<evidence type="ECO:0000313" key="4">
    <source>
        <dbReference type="RefSeq" id="XP_013389256.2"/>
    </source>
</evidence>
<dbReference type="PANTHER" id="PTHR19860">
    <property type="entry name" value="DDB1- AND CUL4-ASSOCIATED FACTOR 12-RELATED"/>
    <property type="match status" value="1"/>
</dbReference>
<dbReference type="GO" id="GO:0080008">
    <property type="term" value="C:Cul4-RING E3 ubiquitin ligase complex"/>
    <property type="evidence" value="ECO:0007669"/>
    <property type="project" value="TreeGrafter"/>
</dbReference>
<dbReference type="InParanoid" id="A0A1S3HUN4"/>
<evidence type="ECO:0000256" key="2">
    <source>
        <dbReference type="SAM" id="MobiDB-lite"/>
    </source>
</evidence>
<sequence>MDDDDPALNMLFVPPKLSPNVRCVFSMIPGTPQHKALMKRESQPKELPVQPLDMKAREEIVQTFFSTYNKQLDPSQFNLLMNKPSTNNPLWLSIALEELRVHGDFFTVTEKIKSLKEELPGLLSQVLERFEREAGGNLLIATLCMIEVSKGGLLESELLILLSDEENLMPPSSGAEKGARDAPEKRSAAQKGAARGQLSYFKWASVYRVLRPFLRPYGQSGEGRLDFYHRTLSKAIRQKYFNGQSEEGCDTNTKKLYRWWHSKLADFFLGLDNIERKEEELPFHLIELGDTNRLEKVLLDWAMFDRLYREDWSAQLHTYWRQVGDTDRMKTLYLEALHNMENSPDFDEARLALRYEKVARVLSQVGFFEEPKALAEKAMAMEETLLGKRPERMARLYNLMAKVWDEGVIKKYEFMYRSQLPDLNTCIEWYAKAIDAIKPLAVNSKELKSKWASDMSRITFHLSGWSLRGGNTQRSAQAALTDGKEYIKAAQQVFEELNDIGMLAETTMTEGLLCQSAVPEQLKLYEKAKTMCYQVYGEKCILASRIMTNTGIHYEELGDYLKAYDCFKKQAYLCVEIYGPKHPMTVRSMNTIREPMYRRIGAQLGDPPPPPAE</sequence>
<dbReference type="STRING" id="7574.A0A1S3HUN4"/>
<organism evidence="3 4">
    <name type="scientific">Lingula anatina</name>
    <name type="common">Brachiopod</name>
    <name type="synonym">Lingula unguis</name>
    <dbReference type="NCBI Taxonomy" id="7574"/>
    <lineage>
        <taxon>Eukaryota</taxon>
        <taxon>Metazoa</taxon>
        <taxon>Spiralia</taxon>
        <taxon>Lophotrochozoa</taxon>
        <taxon>Brachiopoda</taxon>
        <taxon>Linguliformea</taxon>
        <taxon>Lingulata</taxon>
        <taxon>Lingulida</taxon>
        <taxon>Linguloidea</taxon>
        <taxon>Lingulidae</taxon>
        <taxon>Lingula</taxon>
    </lineage>
</organism>
<keyword evidence="3" id="KW-1185">Reference proteome</keyword>
<evidence type="ECO:0000313" key="3">
    <source>
        <dbReference type="Proteomes" id="UP000085678"/>
    </source>
</evidence>
<dbReference type="PANTHER" id="PTHR19860:SF14">
    <property type="entry name" value="DUF4062 DOMAIN-CONTAINING PROTEIN"/>
    <property type="match status" value="1"/>
</dbReference>
<protein>
    <submittedName>
        <fullName evidence="4">Uncharacterized protein LOC106157978</fullName>
    </submittedName>
</protein>
<dbReference type="Gene3D" id="1.25.40.10">
    <property type="entry name" value="Tetratricopeptide repeat domain"/>
    <property type="match status" value="2"/>
</dbReference>
<accession>A0A1S3HUN4</accession>
<gene>
    <name evidence="4" type="primary">LOC106157978</name>
</gene>
<name>A0A1S3HUN4_LINAN</name>
<proteinExistence type="predicted"/>
<dbReference type="RefSeq" id="XP_013389256.2">
    <property type="nucleotide sequence ID" value="XM_013533802.2"/>
</dbReference>
<dbReference type="KEGG" id="lak:106157978"/>